<reference evidence="1" key="1">
    <citation type="journal article" date="2023" name="Mol. Phylogenet. Evol.">
        <title>Genome-scale phylogeny and comparative genomics of the fungal order Sordariales.</title>
        <authorList>
            <person name="Hensen N."/>
            <person name="Bonometti L."/>
            <person name="Westerberg I."/>
            <person name="Brannstrom I.O."/>
            <person name="Guillou S."/>
            <person name="Cros-Aarteil S."/>
            <person name="Calhoun S."/>
            <person name="Haridas S."/>
            <person name="Kuo A."/>
            <person name="Mondo S."/>
            <person name="Pangilinan J."/>
            <person name="Riley R."/>
            <person name="LaButti K."/>
            <person name="Andreopoulos B."/>
            <person name="Lipzen A."/>
            <person name="Chen C."/>
            <person name="Yan M."/>
            <person name="Daum C."/>
            <person name="Ng V."/>
            <person name="Clum A."/>
            <person name="Steindorff A."/>
            <person name="Ohm R.A."/>
            <person name="Martin F."/>
            <person name="Silar P."/>
            <person name="Natvig D.O."/>
            <person name="Lalanne C."/>
            <person name="Gautier V."/>
            <person name="Ament-Velasquez S.L."/>
            <person name="Kruys A."/>
            <person name="Hutchinson M.I."/>
            <person name="Powell A.J."/>
            <person name="Barry K."/>
            <person name="Miller A.N."/>
            <person name="Grigoriev I.V."/>
            <person name="Debuchy R."/>
            <person name="Gladieux P."/>
            <person name="Hiltunen Thoren M."/>
            <person name="Johannesson H."/>
        </authorList>
    </citation>
    <scope>NUCLEOTIDE SEQUENCE</scope>
    <source>
        <strain evidence="1">CBS 757.83</strain>
    </source>
</reference>
<keyword evidence="2" id="KW-1185">Reference proteome</keyword>
<accession>A0AAN6PPR6</accession>
<gene>
    <name evidence="1" type="ORF">N658DRAFT_103740</name>
</gene>
<feature type="non-terminal residue" evidence="1">
    <location>
        <position position="182"/>
    </location>
</feature>
<name>A0AAN6PPR6_9PEZI</name>
<dbReference type="EMBL" id="MU863808">
    <property type="protein sequence ID" value="KAK4095709.1"/>
    <property type="molecule type" value="Genomic_DNA"/>
</dbReference>
<proteinExistence type="predicted"/>
<sequence length="182" mass="18992">MVNASRWPSSVQIETLSAKGVSVMGLLMGSLTRRCSGVPVRGSSQGLGLAEGHRGLCRAQPVTIPPSSPGVASSSVIFPWAASNRSRASVSRRALSGSHVGRAWPVHLTSTFVAPLVFLESRISSTCHSSSPSGLSSGTIPGGWVSPWTCDGSGSLPARFSSMTWNTLWMPGGVSRRQACEP</sequence>
<comment type="caution">
    <text evidence="1">The sequence shown here is derived from an EMBL/GenBank/DDBJ whole genome shotgun (WGS) entry which is preliminary data.</text>
</comment>
<evidence type="ECO:0000313" key="2">
    <source>
        <dbReference type="Proteomes" id="UP001305647"/>
    </source>
</evidence>
<dbReference type="Proteomes" id="UP001305647">
    <property type="component" value="Unassembled WGS sequence"/>
</dbReference>
<organism evidence="1 2">
    <name type="scientific">Parathielavia hyrcaniae</name>
    <dbReference type="NCBI Taxonomy" id="113614"/>
    <lineage>
        <taxon>Eukaryota</taxon>
        <taxon>Fungi</taxon>
        <taxon>Dikarya</taxon>
        <taxon>Ascomycota</taxon>
        <taxon>Pezizomycotina</taxon>
        <taxon>Sordariomycetes</taxon>
        <taxon>Sordariomycetidae</taxon>
        <taxon>Sordariales</taxon>
        <taxon>Chaetomiaceae</taxon>
        <taxon>Parathielavia</taxon>
    </lineage>
</organism>
<dbReference type="AlphaFoldDB" id="A0AAN6PPR6"/>
<evidence type="ECO:0000313" key="1">
    <source>
        <dbReference type="EMBL" id="KAK4095709.1"/>
    </source>
</evidence>
<reference evidence="1" key="2">
    <citation type="submission" date="2023-05" db="EMBL/GenBank/DDBJ databases">
        <authorList>
            <consortium name="Lawrence Berkeley National Laboratory"/>
            <person name="Steindorff A."/>
            <person name="Hensen N."/>
            <person name="Bonometti L."/>
            <person name="Westerberg I."/>
            <person name="Brannstrom I.O."/>
            <person name="Guillou S."/>
            <person name="Cros-Aarteil S."/>
            <person name="Calhoun S."/>
            <person name="Haridas S."/>
            <person name="Kuo A."/>
            <person name="Mondo S."/>
            <person name="Pangilinan J."/>
            <person name="Riley R."/>
            <person name="Labutti K."/>
            <person name="Andreopoulos B."/>
            <person name="Lipzen A."/>
            <person name="Chen C."/>
            <person name="Yanf M."/>
            <person name="Daum C."/>
            <person name="Ng V."/>
            <person name="Clum A."/>
            <person name="Ohm R."/>
            <person name="Martin F."/>
            <person name="Silar P."/>
            <person name="Natvig D."/>
            <person name="Lalanne C."/>
            <person name="Gautier V."/>
            <person name="Ament-Velasquez S.L."/>
            <person name="Kruys A."/>
            <person name="Hutchinson M.I."/>
            <person name="Powell A.J."/>
            <person name="Barry K."/>
            <person name="Miller A.N."/>
            <person name="Grigoriev I.V."/>
            <person name="Debuchy R."/>
            <person name="Gladieux P."/>
            <person name="Thoren M.H."/>
            <person name="Johannesson H."/>
        </authorList>
    </citation>
    <scope>NUCLEOTIDE SEQUENCE</scope>
    <source>
        <strain evidence="1">CBS 757.83</strain>
    </source>
</reference>
<protein>
    <submittedName>
        <fullName evidence="1">Uncharacterized protein</fullName>
    </submittedName>
</protein>